<keyword evidence="10" id="KW-1185">Reference proteome</keyword>
<sequence length="353" mass="39321">MSKYFAEIYLFLTIAILILTLFILKPALLPFFIAMALSYVSWPVYLFFKRNTKGRKTISAILTILTLFLILFIAIFVILPTVITQVQSFIDYLPTLGKKLDYFFYKYFGQHFSKKLHFNSETLQLVIKEVYQRLGNLPIGNLVSRFFSGVFSVISIVINVVLIPFLTYYFLTNADKLVRLYIVLAPKKIQCELKELLQKVHDSLSSYLIGQLAVAVFVGFYIAFGLYLVGIKYAFLIGFIAGALNMIPYVGFFSGLIPSLLLAIFDNGTLGAVIGVVIVFLTEAGLENLIYPVIMSRTTGVNPLLILFSLFVGGYLGGFLGIVISVPLAVTLVPIFESFLTKKESGVACGDNG</sequence>
<evidence type="ECO:0000256" key="5">
    <source>
        <dbReference type="ARBA" id="ARBA00022692"/>
    </source>
</evidence>
<dbReference type="InterPro" id="IPR002549">
    <property type="entry name" value="AI-2E-like"/>
</dbReference>
<dbReference type="AlphaFoldDB" id="A0A420W697"/>
<organism evidence="9 10">
    <name type="scientific">Thermovibrio guaymasensis</name>
    <dbReference type="NCBI Taxonomy" id="240167"/>
    <lineage>
        <taxon>Bacteria</taxon>
        <taxon>Pseudomonadati</taxon>
        <taxon>Aquificota</taxon>
        <taxon>Aquificia</taxon>
        <taxon>Desulfurobacteriales</taxon>
        <taxon>Desulfurobacteriaceae</taxon>
        <taxon>Thermovibrio</taxon>
    </lineage>
</organism>
<evidence type="ECO:0000313" key="9">
    <source>
        <dbReference type="EMBL" id="RKQ61613.1"/>
    </source>
</evidence>
<dbReference type="RefSeq" id="WP_121170780.1">
    <property type="nucleotide sequence ID" value="NZ_RBIE01000002.1"/>
</dbReference>
<feature type="transmembrane region" description="Helical" evidence="8">
    <location>
        <begin position="304"/>
        <end position="333"/>
    </location>
</feature>
<proteinExistence type="inferred from homology"/>
<keyword evidence="3" id="KW-0813">Transport</keyword>
<evidence type="ECO:0000256" key="1">
    <source>
        <dbReference type="ARBA" id="ARBA00004651"/>
    </source>
</evidence>
<evidence type="ECO:0000256" key="3">
    <source>
        <dbReference type="ARBA" id="ARBA00022448"/>
    </source>
</evidence>
<accession>A0A420W697</accession>
<keyword evidence="4" id="KW-1003">Cell membrane</keyword>
<comment type="caution">
    <text evidence="9">The sequence shown here is derived from an EMBL/GenBank/DDBJ whole genome shotgun (WGS) entry which is preliminary data.</text>
</comment>
<gene>
    <name evidence="9" type="ORF">C7457_1049</name>
</gene>
<keyword evidence="6 8" id="KW-1133">Transmembrane helix</keyword>
<feature type="transmembrane region" description="Helical" evidence="8">
    <location>
        <begin position="260"/>
        <end position="284"/>
    </location>
</feature>
<feature type="transmembrane region" description="Helical" evidence="8">
    <location>
        <begin position="60"/>
        <end position="83"/>
    </location>
</feature>
<dbReference type="Proteomes" id="UP000280881">
    <property type="component" value="Unassembled WGS sequence"/>
</dbReference>
<dbReference type="GO" id="GO:0005886">
    <property type="term" value="C:plasma membrane"/>
    <property type="evidence" value="ECO:0007669"/>
    <property type="project" value="UniProtKB-SubCell"/>
</dbReference>
<keyword evidence="5 8" id="KW-0812">Transmembrane</keyword>
<feature type="transmembrane region" description="Helical" evidence="8">
    <location>
        <begin position="30"/>
        <end position="48"/>
    </location>
</feature>
<dbReference type="Pfam" id="PF01594">
    <property type="entry name" value="AI-2E_transport"/>
    <property type="match status" value="1"/>
</dbReference>
<comment type="subcellular location">
    <subcellularLocation>
        <location evidence="1">Cell membrane</location>
        <topology evidence="1">Multi-pass membrane protein</topology>
    </subcellularLocation>
</comment>
<evidence type="ECO:0000313" key="10">
    <source>
        <dbReference type="Proteomes" id="UP000280881"/>
    </source>
</evidence>
<name>A0A420W697_9BACT</name>
<feature type="transmembrane region" description="Helical" evidence="8">
    <location>
        <begin position="204"/>
        <end position="227"/>
    </location>
</feature>
<evidence type="ECO:0000256" key="8">
    <source>
        <dbReference type="SAM" id="Phobius"/>
    </source>
</evidence>
<dbReference type="OrthoDB" id="9793390at2"/>
<evidence type="ECO:0000256" key="6">
    <source>
        <dbReference type="ARBA" id="ARBA00022989"/>
    </source>
</evidence>
<protein>
    <submittedName>
        <fullName evidence="9">Putative PurR-regulated permease PerM</fullName>
    </submittedName>
</protein>
<feature type="transmembrane region" description="Helical" evidence="8">
    <location>
        <begin position="146"/>
        <end position="171"/>
    </location>
</feature>
<evidence type="ECO:0000256" key="2">
    <source>
        <dbReference type="ARBA" id="ARBA00009773"/>
    </source>
</evidence>
<dbReference type="PANTHER" id="PTHR21716">
    <property type="entry name" value="TRANSMEMBRANE PROTEIN"/>
    <property type="match status" value="1"/>
</dbReference>
<dbReference type="PANTHER" id="PTHR21716:SF53">
    <property type="entry name" value="PERMEASE PERM-RELATED"/>
    <property type="match status" value="1"/>
</dbReference>
<keyword evidence="7 8" id="KW-0472">Membrane</keyword>
<evidence type="ECO:0000256" key="7">
    <source>
        <dbReference type="ARBA" id="ARBA00023136"/>
    </source>
</evidence>
<dbReference type="EMBL" id="RBIE01000002">
    <property type="protein sequence ID" value="RKQ61613.1"/>
    <property type="molecule type" value="Genomic_DNA"/>
</dbReference>
<comment type="similarity">
    <text evidence="2">Belongs to the autoinducer-2 exporter (AI-2E) (TC 2.A.86) family.</text>
</comment>
<evidence type="ECO:0000256" key="4">
    <source>
        <dbReference type="ARBA" id="ARBA00022475"/>
    </source>
</evidence>
<reference evidence="9 10" key="1">
    <citation type="submission" date="2018-10" db="EMBL/GenBank/DDBJ databases">
        <title>Genomic Encyclopedia of Type Strains, Phase IV (KMG-IV): sequencing the most valuable type-strain genomes for metagenomic binning, comparative biology and taxonomic classification.</title>
        <authorList>
            <person name="Goeker M."/>
        </authorList>
    </citation>
    <scope>NUCLEOTIDE SEQUENCE [LARGE SCALE GENOMIC DNA]</scope>
    <source>
        <strain evidence="9 10">DSM 15521</strain>
    </source>
</reference>
<feature type="transmembrane region" description="Helical" evidence="8">
    <location>
        <begin position="7"/>
        <end position="24"/>
    </location>
</feature>